<comment type="cofactor">
    <cofactor evidence="17">
        <name>Zn(2+)</name>
        <dbReference type="ChEBI" id="CHEBI:29105"/>
    </cofactor>
    <text evidence="17">Binds 1 zinc ion per subunit.</text>
</comment>
<comment type="function">
    <text evidence="16">Component of the acetyl coenzyme A carboxylase (ACC) complex. First, biotin carboxylase catalyzes the carboxylation of biotin on its carrier protein (BCCP) and then the CO(2) group is transferred by the carboxyltransferase to acetyl-CoA to form malonyl-CoA.</text>
</comment>
<dbReference type="GO" id="GO:0008270">
    <property type="term" value="F:zinc ion binding"/>
    <property type="evidence" value="ECO:0007669"/>
    <property type="project" value="UniProtKB-UniRule"/>
</dbReference>
<dbReference type="PANTHER" id="PTHR42853">
    <property type="entry name" value="ACETYL-COENZYME A CARBOXYLASE CARBOXYL TRANSFERASE SUBUNIT ALPHA"/>
    <property type="match status" value="1"/>
</dbReference>
<comment type="similarity">
    <text evidence="3">In the C-terminal section; belongs to the AccA family.</text>
</comment>
<keyword evidence="17" id="KW-0863">Zinc-finger</keyword>
<proteinExistence type="inferred from homology"/>
<evidence type="ECO:0000256" key="14">
    <source>
        <dbReference type="ARBA" id="ARBA00025280"/>
    </source>
</evidence>
<evidence type="ECO:0000256" key="2">
    <source>
        <dbReference type="ARBA" id="ARBA00004956"/>
    </source>
</evidence>
<comment type="similarity">
    <text evidence="16">Belongs to the AccA family.</text>
</comment>
<dbReference type="InterPro" id="IPR001095">
    <property type="entry name" value="Acetyl_CoA_COase_a_su"/>
</dbReference>
<comment type="subunit">
    <text evidence="5">Acetyl-CoA carboxylase is a heterotetramer composed of biotin carboxyl carrier protein (AccB), biotin carboxylase (AccC) and two subunits of ACCase subunit beta/alpha.</text>
</comment>
<dbReference type="Pfam" id="PF03255">
    <property type="entry name" value="ACCA"/>
    <property type="match status" value="1"/>
</dbReference>
<gene>
    <name evidence="17" type="primary">accD</name>
    <name evidence="16" type="synonym">accA</name>
    <name evidence="20" type="ORF">E6H05_00050</name>
</gene>
<keyword evidence="12 16" id="KW-0443">Lipid metabolism</keyword>
<evidence type="ECO:0000259" key="18">
    <source>
        <dbReference type="PROSITE" id="PS50980"/>
    </source>
</evidence>
<evidence type="ECO:0000256" key="3">
    <source>
        <dbReference type="ARBA" id="ARBA00006276"/>
    </source>
</evidence>
<evidence type="ECO:0000256" key="7">
    <source>
        <dbReference type="ARBA" id="ARBA00022516"/>
    </source>
</evidence>
<dbReference type="AlphaFoldDB" id="A0A537J2Y2"/>
<organism evidence="20 21">
    <name type="scientific">Candidatus Segetimicrobium genomatis</name>
    <dbReference type="NCBI Taxonomy" id="2569760"/>
    <lineage>
        <taxon>Bacteria</taxon>
        <taxon>Bacillati</taxon>
        <taxon>Candidatus Sysuimicrobiota</taxon>
        <taxon>Candidatus Sysuimicrobiia</taxon>
        <taxon>Candidatus Sysuimicrobiales</taxon>
        <taxon>Candidatus Segetimicrobiaceae</taxon>
        <taxon>Candidatus Segetimicrobium</taxon>
    </lineage>
</organism>
<feature type="zinc finger region" description="C4-type" evidence="17">
    <location>
        <begin position="6"/>
        <end position="28"/>
    </location>
</feature>
<keyword evidence="17" id="KW-0479">Metal-binding</keyword>
<dbReference type="Gene3D" id="3.90.226.10">
    <property type="entry name" value="2-enoyl-CoA Hydratase, Chain A, domain 1"/>
    <property type="match status" value="2"/>
</dbReference>
<keyword evidence="17" id="KW-0862">Zinc</keyword>
<dbReference type="NCBIfam" id="NF004344">
    <property type="entry name" value="PRK05724.1"/>
    <property type="match status" value="1"/>
</dbReference>
<feature type="binding site" evidence="17">
    <location>
        <position position="25"/>
    </location>
    <ligand>
        <name>Zn(2+)</name>
        <dbReference type="ChEBI" id="CHEBI:29105"/>
    </ligand>
</feature>
<feature type="domain" description="CoA carboxyltransferase C-terminal" evidence="19">
    <location>
        <begin position="274"/>
        <end position="523"/>
    </location>
</feature>
<evidence type="ECO:0000259" key="19">
    <source>
        <dbReference type="PROSITE" id="PS50989"/>
    </source>
</evidence>
<dbReference type="GO" id="GO:0009317">
    <property type="term" value="C:acetyl-CoA carboxylase complex"/>
    <property type="evidence" value="ECO:0007669"/>
    <property type="project" value="InterPro"/>
</dbReference>
<name>A0A537J2Y2_9BACT</name>
<evidence type="ECO:0000313" key="20">
    <source>
        <dbReference type="EMBL" id="TMI77406.1"/>
    </source>
</evidence>
<evidence type="ECO:0000256" key="11">
    <source>
        <dbReference type="ARBA" id="ARBA00022840"/>
    </source>
</evidence>
<feature type="binding site" evidence="17">
    <location>
        <position position="28"/>
    </location>
    <ligand>
        <name>Zn(2+)</name>
        <dbReference type="ChEBI" id="CHEBI:29105"/>
    </ligand>
</feature>
<comment type="subunit">
    <text evidence="16">Acetyl-CoA carboxylase is a heterohexamer composed of biotin carboxyl carrier protein (AccB), biotin carboxylase (AccC) and two subunits each of ACCase subunit alpha (AccA) and ACCase subunit beta (AccD).</text>
</comment>
<dbReference type="EMBL" id="VBAP01000001">
    <property type="protein sequence ID" value="TMI77406.1"/>
    <property type="molecule type" value="Genomic_DNA"/>
</dbReference>
<dbReference type="GO" id="GO:2001295">
    <property type="term" value="P:malonyl-CoA biosynthetic process"/>
    <property type="evidence" value="ECO:0007669"/>
    <property type="project" value="UniProtKB-UniRule"/>
</dbReference>
<comment type="pathway">
    <text evidence="2 16">Lipid metabolism; malonyl-CoA biosynthesis; malonyl-CoA from acetyl-CoA: step 1/1.</text>
</comment>
<evidence type="ECO:0000256" key="1">
    <source>
        <dbReference type="ARBA" id="ARBA00004496"/>
    </source>
</evidence>
<dbReference type="NCBIfam" id="NF041504">
    <property type="entry name" value="AccA_sub"/>
    <property type="match status" value="1"/>
</dbReference>
<dbReference type="GO" id="GO:0005524">
    <property type="term" value="F:ATP binding"/>
    <property type="evidence" value="ECO:0007669"/>
    <property type="project" value="UniProtKB-KW"/>
</dbReference>
<sequence length="591" mass="64200">MTTTKCPSCGTEHAAGTLAKALYICPRCGTYLHIPARERITMLADPRAFKELDRGLVSVDPLRFTDQRSYRERLAEARRRTGLREAVVIGEARLEGRPVVLVVFDFDFMGGTMGSVVGEKIADAFEHATRRRWPVVSVVASGGARMQEGMLSLMQMAKTAAARAGHDRAGLAHIAVLTDPTFGGVAASFASLADILIAEPGAEIGFVGPRVIDLTLNEPQPVDSHRAEALFRAGMVDLVVGRPELRATVAFLVGHLSRPSARRARAVPVRSGAGVIRSVPEQSPPPPWHTVQLARHAGRPTSLEYITRLFARFVELHGDRQLGDDAAIVCGLGELSGHTVVVVAQERGRTDEEQAQRRRGRPFPEGYRKALRLMQLAAKFGLPVVTLIDTPGAYPGYQAEQRGIAQALAHNLQAMASLPTPIVSVVIGEGGSGGALALGVADRVLMLQNAIYSVISPEGAAAILFRDAARAQQVAEALKITADDLLRLGVIDGIVPEPEGGAHTDADLAARWLGGALQATLRDLTRMSVDTLLRRRYQKYRHIGKVGVYWRQVVRREMQELLDALEQRLLRREHGTGLEEDVRRRIDPAAQ</sequence>
<dbReference type="SUPFAM" id="SSF52096">
    <property type="entry name" value="ClpP/crotonase"/>
    <property type="match status" value="2"/>
</dbReference>
<accession>A0A537J2Y2</accession>
<evidence type="ECO:0000256" key="12">
    <source>
        <dbReference type="ARBA" id="ARBA00023098"/>
    </source>
</evidence>
<feature type="domain" description="CoA carboxyltransferase N-terminal" evidence="18">
    <location>
        <begin position="2"/>
        <end position="271"/>
    </location>
</feature>
<keyword evidence="10 16" id="KW-0276">Fatty acid metabolism</keyword>
<keyword evidence="20" id="KW-0436">Ligase</keyword>
<protein>
    <recommendedName>
        <fullName evidence="16 17">Multifunctional fusion protein</fullName>
    </recommendedName>
    <domain>
        <recommendedName>
            <fullName evidence="16">Acetyl-coenzyme A carboxylase carboxyl transferase subunit alpha</fullName>
            <shortName evidence="16">ACCase subunit alpha</shortName>
            <shortName evidence="16">Acetyl-CoA carboxylase carboxyltransferase subunit alpha</shortName>
            <ecNumber evidence="16">2.1.3.15</ecNumber>
        </recommendedName>
    </domain>
    <domain>
        <recommendedName>
            <fullName evidence="17">Acetyl-coenzyme A carboxylase carboxyl transferase subunit beta</fullName>
            <shortName evidence="17">ACCase subunit beta</shortName>
            <shortName evidence="17">Acetyl-CoA carboxylase carboxyltransferase subunit beta</shortName>
        </recommendedName>
    </domain>
</protein>
<evidence type="ECO:0000256" key="5">
    <source>
        <dbReference type="ARBA" id="ARBA00011664"/>
    </source>
</evidence>
<keyword evidence="6 16" id="KW-0963">Cytoplasm</keyword>
<dbReference type="PRINTS" id="PR01070">
    <property type="entry name" value="ACCCTRFRASEB"/>
</dbReference>
<dbReference type="PANTHER" id="PTHR42853:SF3">
    <property type="entry name" value="ACETYL-COENZYME A CARBOXYLASE CARBOXYL TRANSFERASE SUBUNIT ALPHA, CHLOROPLASTIC"/>
    <property type="match status" value="1"/>
</dbReference>
<dbReference type="InterPro" id="IPR011763">
    <property type="entry name" value="COA_CT_C"/>
</dbReference>
<dbReference type="InterPro" id="IPR011762">
    <property type="entry name" value="COA_CT_N"/>
</dbReference>
<evidence type="ECO:0000256" key="17">
    <source>
        <dbReference type="HAMAP-Rule" id="MF_01395"/>
    </source>
</evidence>
<dbReference type="GO" id="GO:0016743">
    <property type="term" value="F:carboxyl- or carbamoyltransferase activity"/>
    <property type="evidence" value="ECO:0007669"/>
    <property type="project" value="UniProtKB-UniRule"/>
</dbReference>
<feature type="binding site" evidence="17">
    <location>
        <position position="6"/>
    </location>
    <ligand>
        <name>Zn(2+)</name>
        <dbReference type="ChEBI" id="CHEBI:29105"/>
    </ligand>
</feature>
<comment type="catalytic activity">
    <reaction evidence="15 16">
        <text>N(6)-carboxybiotinyl-L-lysyl-[protein] + acetyl-CoA = N(6)-biotinyl-L-lysyl-[protein] + malonyl-CoA</text>
        <dbReference type="Rhea" id="RHEA:54728"/>
        <dbReference type="Rhea" id="RHEA-COMP:10505"/>
        <dbReference type="Rhea" id="RHEA-COMP:10506"/>
        <dbReference type="ChEBI" id="CHEBI:57288"/>
        <dbReference type="ChEBI" id="CHEBI:57384"/>
        <dbReference type="ChEBI" id="CHEBI:83144"/>
        <dbReference type="ChEBI" id="CHEBI:83145"/>
        <dbReference type="EC" id="2.1.3.15"/>
    </reaction>
</comment>
<evidence type="ECO:0000256" key="10">
    <source>
        <dbReference type="ARBA" id="ARBA00022832"/>
    </source>
</evidence>
<evidence type="ECO:0000256" key="15">
    <source>
        <dbReference type="ARBA" id="ARBA00049152"/>
    </source>
</evidence>
<dbReference type="GO" id="GO:0003989">
    <property type="term" value="F:acetyl-CoA carboxylase activity"/>
    <property type="evidence" value="ECO:0007669"/>
    <property type="project" value="InterPro"/>
</dbReference>
<dbReference type="PROSITE" id="PS50980">
    <property type="entry name" value="COA_CT_NTER"/>
    <property type="match status" value="1"/>
</dbReference>
<evidence type="ECO:0000256" key="9">
    <source>
        <dbReference type="ARBA" id="ARBA00022741"/>
    </source>
</evidence>
<keyword evidence="9 16" id="KW-0547">Nucleotide-binding</keyword>
<comment type="similarity">
    <text evidence="17">Belongs to the AccD/PCCB family.</text>
</comment>
<evidence type="ECO:0000313" key="21">
    <source>
        <dbReference type="Proteomes" id="UP000318834"/>
    </source>
</evidence>
<dbReference type="InterPro" id="IPR000438">
    <property type="entry name" value="Acetyl_CoA_COase_Trfase_b_su"/>
</dbReference>
<dbReference type="PROSITE" id="PS50989">
    <property type="entry name" value="COA_CT_CTER"/>
    <property type="match status" value="1"/>
</dbReference>
<comment type="caution">
    <text evidence="20">The sequence shown here is derived from an EMBL/GenBank/DDBJ whole genome shotgun (WGS) entry which is preliminary data.</text>
</comment>
<dbReference type="InterPro" id="IPR029045">
    <property type="entry name" value="ClpP/crotonase-like_dom_sf"/>
</dbReference>
<dbReference type="GO" id="GO:0006633">
    <property type="term" value="P:fatty acid biosynthetic process"/>
    <property type="evidence" value="ECO:0007669"/>
    <property type="project" value="UniProtKB-KW"/>
</dbReference>
<comment type="subcellular location">
    <subcellularLocation>
        <location evidence="1 16">Cytoplasm</location>
    </subcellularLocation>
</comment>
<evidence type="ECO:0000256" key="6">
    <source>
        <dbReference type="ARBA" id="ARBA00022490"/>
    </source>
</evidence>
<keyword evidence="7 16" id="KW-0444">Lipid biosynthesis</keyword>
<dbReference type="HAMAP" id="MF_01395">
    <property type="entry name" value="AcetylCoA_CT_beta"/>
    <property type="match status" value="1"/>
</dbReference>
<reference evidence="20 21" key="1">
    <citation type="journal article" date="2019" name="Nat. Microbiol.">
        <title>Mediterranean grassland soil C-N compound turnover is dependent on rainfall and depth, and is mediated by genomically divergent microorganisms.</title>
        <authorList>
            <person name="Diamond S."/>
            <person name="Andeer P.F."/>
            <person name="Li Z."/>
            <person name="Crits-Christoph A."/>
            <person name="Burstein D."/>
            <person name="Anantharaman K."/>
            <person name="Lane K.R."/>
            <person name="Thomas B.C."/>
            <person name="Pan C."/>
            <person name="Northen T.R."/>
            <person name="Banfield J.F."/>
        </authorList>
    </citation>
    <scope>NUCLEOTIDE SEQUENCE [LARGE SCALE GENOMIC DNA]</scope>
    <source>
        <strain evidence="20">NP_8</strain>
    </source>
</reference>
<keyword evidence="8 16" id="KW-0808">Transferase</keyword>
<comment type="function">
    <text evidence="14 17">Component of the acetyl coenzyme A carboxylase (ACC) complex. Biotin carboxylase (BC) catalyzes the carboxylation of biotin on its carrier protein (BCCP) and then the CO(2) group is transferred by the transcarboxylase to acetyl-CoA to form malonyl-CoA.</text>
</comment>
<evidence type="ECO:0000256" key="16">
    <source>
        <dbReference type="HAMAP-Rule" id="MF_00823"/>
    </source>
</evidence>
<dbReference type="UniPathway" id="UPA00655">
    <property type="reaction ID" value="UER00711"/>
</dbReference>
<keyword evidence="13 16" id="KW-0275">Fatty acid biosynthesis</keyword>
<dbReference type="HAMAP" id="MF_00823">
    <property type="entry name" value="AcetylCoA_CT_alpha"/>
    <property type="match status" value="1"/>
</dbReference>
<keyword evidence="11 16" id="KW-0067">ATP-binding</keyword>
<dbReference type="EC" id="2.1.3.15" evidence="16"/>
<dbReference type="NCBIfam" id="TIGR00513">
    <property type="entry name" value="accA"/>
    <property type="match status" value="1"/>
</dbReference>
<evidence type="ECO:0000256" key="4">
    <source>
        <dbReference type="ARBA" id="ARBA00010284"/>
    </source>
</evidence>
<evidence type="ECO:0000256" key="8">
    <source>
        <dbReference type="ARBA" id="ARBA00022679"/>
    </source>
</evidence>
<evidence type="ECO:0000256" key="13">
    <source>
        <dbReference type="ARBA" id="ARBA00023160"/>
    </source>
</evidence>
<dbReference type="Proteomes" id="UP000318834">
    <property type="component" value="Unassembled WGS sequence"/>
</dbReference>
<comment type="similarity">
    <text evidence="4">In the N-terminal section; belongs to the AccD/PCCB family.</text>
</comment>
<feature type="binding site" evidence="17">
    <location>
        <position position="9"/>
    </location>
    <ligand>
        <name>Zn(2+)</name>
        <dbReference type="ChEBI" id="CHEBI:29105"/>
    </ligand>
</feature>